<dbReference type="CDD" id="cd01743">
    <property type="entry name" value="GATase1_Anthranilate_Synthase"/>
    <property type="match status" value="1"/>
</dbReference>
<dbReference type="NCBIfam" id="TIGR00566">
    <property type="entry name" value="trpG_papA"/>
    <property type="match status" value="1"/>
</dbReference>
<dbReference type="InterPro" id="IPR015890">
    <property type="entry name" value="Chorismate_C"/>
</dbReference>
<dbReference type="EC" id="2.6.1.85" evidence="4"/>
<dbReference type="Pfam" id="PF04715">
    <property type="entry name" value="Anth_synt_I_N"/>
    <property type="match status" value="1"/>
</dbReference>
<evidence type="ECO:0000256" key="8">
    <source>
        <dbReference type="ARBA" id="ARBA00031329"/>
    </source>
</evidence>
<feature type="domain" description="Anthranilate synthase component I N-terminal" evidence="12">
    <location>
        <begin position="290"/>
        <end position="439"/>
    </location>
</feature>
<keyword evidence="5" id="KW-0808">Transferase</keyword>
<dbReference type="SUPFAM" id="SSF56322">
    <property type="entry name" value="ADC synthase"/>
    <property type="match status" value="1"/>
</dbReference>
<dbReference type="GO" id="GO:0046820">
    <property type="term" value="F:4-amino-4-deoxychorismate synthase activity"/>
    <property type="evidence" value="ECO:0007669"/>
    <property type="project" value="UniProtKB-EC"/>
</dbReference>
<evidence type="ECO:0000259" key="12">
    <source>
        <dbReference type="Pfam" id="PF04715"/>
    </source>
</evidence>
<evidence type="ECO:0000256" key="6">
    <source>
        <dbReference type="ARBA" id="ARBA00022909"/>
    </source>
</evidence>
<dbReference type="UniPathway" id="UPA00077">
    <property type="reaction ID" value="UER00149"/>
</dbReference>
<dbReference type="AlphaFoldDB" id="A0A6G1I3Y2"/>
<dbReference type="SUPFAM" id="SSF52317">
    <property type="entry name" value="Class I glutamine amidotransferase-like"/>
    <property type="match status" value="1"/>
</dbReference>
<dbReference type="GO" id="GO:0046656">
    <property type="term" value="P:folic acid biosynthetic process"/>
    <property type="evidence" value="ECO:0007669"/>
    <property type="project" value="UniProtKB-KW"/>
</dbReference>
<evidence type="ECO:0000259" key="10">
    <source>
        <dbReference type="Pfam" id="PF00117"/>
    </source>
</evidence>
<reference evidence="13" key="1">
    <citation type="journal article" date="2020" name="Stud. Mycol.">
        <title>101 Dothideomycetes genomes: a test case for predicting lifestyles and emergence of pathogens.</title>
        <authorList>
            <person name="Haridas S."/>
            <person name="Albert R."/>
            <person name="Binder M."/>
            <person name="Bloem J."/>
            <person name="Labutti K."/>
            <person name="Salamov A."/>
            <person name="Andreopoulos B."/>
            <person name="Baker S."/>
            <person name="Barry K."/>
            <person name="Bills G."/>
            <person name="Bluhm B."/>
            <person name="Cannon C."/>
            <person name="Castanera R."/>
            <person name="Culley D."/>
            <person name="Daum C."/>
            <person name="Ezra D."/>
            <person name="Gonzalez J."/>
            <person name="Henrissat B."/>
            <person name="Kuo A."/>
            <person name="Liang C."/>
            <person name="Lipzen A."/>
            <person name="Lutzoni F."/>
            <person name="Magnuson J."/>
            <person name="Mondo S."/>
            <person name="Nolan M."/>
            <person name="Ohm R."/>
            <person name="Pangilinan J."/>
            <person name="Park H.-J."/>
            <person name="Ramirez L."/>
            <person name="Alfaro M."/>
            <person name="Sun H."/>
            <person name="Tritt A."/>
            <person name="Yoshinaga Y."/>
            <person name="Zwiers L.-H."/>
            <person name="Turgeon B."/>
            <person name="Goodwin S."/>
            <person name="Spatafora J."/>
            <person name="Crous P."/>
            <person name="Grigoriev I."/>
        </authorList>
    </citation>
    <scope>NUCLEOTIDE SEQUENCE</scope>
    <source>
        <strain evidence="13">CBS 262.69</strain>
    </source>
</reference>
<dbReference type="PROSITE" id="PS51273">
    <property type="entry name" value="GATASE_TYPE_1"/>
    <property type="match status" value="1"/>
</dbReference>
<dbReference type="InterPro" id="IPR029062">
    <property type="entry name" value="Class_I_gatase-like"/>
</dbReference>
<dbReference type="PRINTS" id="PR00097">
    <property type="entry name" value="ANTSNTHASEII"/>
</dbReference>
<dbReference type="EMBL" id="ML996690">
    <property type="protein sequence ID" value="KAF2402836.1"/>
    <property type="molecule type" value="Genomic_DNA"/>
</dbReference>
<protein>
    <recommendedName>
        <fullName evidence="4">aminodeoxychorismate synthase</fullName>
        <ecNumber evidence="4">2.6.1.85</ecNumber>
    </recommendedName>
    <alternativeName>
        <fullName evidence="8">Para-aminobenzoate synthase</fullName>
    </alternativeName>
    <alternativeName>
        <fullName evidence="9">p-aminobenzoic acid synthase</fullName>
    </alternativeName>
</protein>
<keyword evidence="7" id="KW-0315">Glutamine amidotransferase</keyword>
<dbReference type="PRINTS" id="PR00096">
    <property type="entry name" value="GATASE"/>
</dbReference>
<sequence length="799" mass="86824">MAVLEGTLRVLIIDHYDSYTNNILQLLQDTSSTVDGEAYPQWSAAVVRFDQYSWEHFRDTILPALDAIILSPGPGRPDRVTDFGFNTTLIRHAKIPILGICLGHQGIGTSFGAKIIHAPTIKHGQVSAITHTDAGILRGLPQGFDAVRYNSLVLDPEDIPSDLEVTAWTLDPSSPTKKVLMGIQHRSRPIYGVQWHPESICSAQGRALLSNFRDIALEYWSSRQPVRVGASLSENLLSQSAIAIAKAPSEAPAAPLPPQGETQRPYYVAIETLGRGPQPQHVYEAFIRGTSSDGEAWLDSAKVRDVHSRNSYMASAAFAQSYSTSTRILSFHQNGKIVKSTPLEDTTYWAWLSAFQTTIQTHTTPLPASALGQPTAPGQPILQVGLIGYFGYELKRESLPGYSYTPPSTSHPDTPQATPDAQLLFADRVLWLDNYTQTWHAVGLVRRGEYDPLAVATGASSVGLTATAFEAWTSDLRAGFANPILPSPAQPVPIPSFSTSDTEESYSTLIAAARAAIREGESYELTLTTKFRSQSSADPYALYLSLRARNPAPYSAFLNFAASDVAVLSSSPERFISIDRQGVAEMKPIKGTVAVSADEEEDRRRVDRLGSDVKELAENLMIVDLIRADLHNISPPSSITVPKLLKVESYETVHQLVTTIQSHIPLTVPTPTALSHIFPPGSMTGAPKLRSVQILDSLERHAPRGIYSGCLGYLCVSGTADQSVVIRTIVKSGRELELGAGGAVTWLSEPKAEWEEVLVKANAVAEAGMDSEDRVRFDSLEPLGGGAIPVELEAREGER</sequence>
<evidence type="ECO:0000256" key="1">
    <source>
        <dbReference type="ARBA" id="ARBA00001000"/>
    </source>
</evidence>
<feature type="domain" description="Glutamine amidotransferase" evidence="10">
    <location>
        <begin position="11"/>
        <end position="212"/>
    </location>
</feature>
<evidence type="ECO:0000256" key="2">
    <source>
        <dbReference type="ARBA" id="ARBA00005009"/>
    </source>
</evidence>
<accession>A0A6G1I3Y2</accession>
<comment type="similarity">
    <text evidence="3">In the C-terminal section; belongs to the anthranilate synthase component I family.</text>
</comment>
<feature type="domain" description="Chorismate-utilising enzyme C-terminal" evidence="11">
    <location>
        <begin position="503"/>
        <end position="760"/>
    </location>
</feature>
<dbReference type="PANTHER" id="PTHR11236:SF18">
    <property type="entry name" value="AMINODEOXYCHORISMATE SYNTHASE"/>
    <property type="match status" value="1"/>
</dbReference>
<dbReference type="InterPro" id="IPR005801">
    <property type="entry name" value="ADC_synthase"/>
</dbReference>
<dbReference type="GO" id="GO:0046654">
    <property type="term" value="P:tetrahydrofolate biosynthetic process"/>
    <property type="evidence" value="ECO:0007669"/>
    <property type="project" value="UniProtKB-UniPathway"/>
</dbReference>
<dbReference type="Pfam" id="PF00117">
    <property type="entry name" value="GATase"/>
    <property type="match status" value="1"/>
</dbReference>
<dbReference type="InterPro" id="IPR019999">
    <property type="entry name" value="Anth_synth_I-like"/>
</dbReference>
<dbReference type="GO" id="GO:0000162">
    <property type="term" value="P:L-tryptophan biosynthetic process"/>
    <property type="evidence" value="ECO:0007669"/>
    <property type="project" value="TreeGrafter"/>
</dbReference>
<evidence type="ECO:0000313" key="14">
    <source>
        <dbReference type="Proteomes" id="UP000799640"/>
    </source>
</evidence>
<keyword evidence="6" id="KW-0289">Folate biosynthesis</keyword>
<dbReference type="OrthoDB" id="64220at2759"/>
<dbReference type="InterPro" id="IPR006805">
    <property type="entry name" value="Anth_synth_I_N"/>
</dbReference>
<dbReference type="GO" id="GO:0008153">
    <property type="term" value="P:4-aminobenzoate biosynthetic process"/>
    <property type="evidence" value="ECO:0007669"/>
    <property type="project" value="TreeGrafter"/>
</dbReference>
<dbReference type="Proteomes" id="UP000799640">
    <property type="component" value="Unassembled WGS sequence"/>
</dbReference>
<evidence type="ECO:0000256" key="4">
    <source>
        <dbReference type="ARBA" id="ARBA00013139"/>
    </source>
</evidence>
<proteinExistence type="inferred from homology"/>
<evidence type="ECO:0000256" key="9">
    <source>
        <dbReference type="ARBA" id="ARBA00031904"/>
    </source>
</evidence>
<keyword evidence="14" id="KW-1185">Reference proteome</keyword>
<name>A0A6G1I3Y2_9PEZI</name>
<dbReference type="Gene3D" id="3.40.50.880">
    <property type="match status" value="1"/>
</dbReference>
<evidence type="ECO:0000256" key="3">
    <source>
        <dbReference type="ARBA" id="ARBA00005970"/>
    </source>
</evidence>
<dbReference type="Pfam" id="PF00425">
    <property type="entry name" value="Chorismate_bind"/>
    <property type="match status" value="1"/>
</dbReference>
<organism evidence="13 14">
    <name type="scientific">Trichodelitschia bisporula</name>
    <dbReference type="NCBI Taxonomy" id="703511"/>
    <lineage>
        <taxon>Eukaryota</taxon>
        <taxon>Fungi</taxon>
        <taxon>Dikarya</taxon>
        <taxon>Ascomycota</taxon>
        <taxon>Pezizomycotina</taxon>
        <taxon>Dothideomycetes</taxon>
        <taxon>Dothideomycetes incertae sedis</taxon>
        <taxon>Phaeotrichales</taxon>
        <taxon>Phaeotrichaceae</taxon>
        <taxon>Trichodelitschia</taxon>
    </lineage>
</organism>
<evidence type="ECO:0000256" key="7">
    <source>
        <dbReference type="ARBA" id="ARBA00022962"/>
    </source>
</evidence>
<dbReference type="InterPro" id="IPR006221">
    <property type="entry name" value="TrpG/PapA_dom"/>
</dbReference>
<comment type="catalytic activity">
    <reaction evidence="1">
        <text>chorismate + L-glutamine = 4-amino-4-deoxychorismate + L-glutamate</text>
        <dbReference type="Rhea" id="RHEA:11672"/>
        <dbReference type="ChEBI" id="CHEBI:29748"/>
        <dbReference type="ChEBI" id="CHEBI:29985"/>
        <dbReference type="ChEBI" id="CHEBI:58359"/>
        <dbReference type="ChEBI" id="CHEBI:58406"/>
        <dbReference type="EC" id="2.6.1.85"/>
    </reaction>
</comment>
<dbReference type="Gene3D" id="3.60.120.10">
    <property type="entry name" value="Anthranilate synthase"/>
    <property type="match status" value="1"/>
</dbReference>
<evidence type="ECO:0000313" key="13">
    <source>
        <dbReference type="EMBL" id="KAF2402836.1"/>
    </source>
</evidence>
<gene>
    <name evidence="13" type="ORF">EJ06DRAFT_527817</name>
</gene>
<evidence type="ECO:0000256" key="5">
    <source>
        <dbReference type="ARBA" id="ARBA00022679"/>
    </source>
</evidence>
<dbReference type="GO" id="GO:0005737">
    <property type="term" value="C:cytoplasm"/>
    <property type="evidence" value="ECO:0007669"/>
    <property type="project" value="TreeGrafter"/>
</dbReference>
<comment type="pathway">
    <text evidence="2">Cofactor biosynthesis; tetrahydrofolate biosynthesis; 4-aminobenzoate from chorismate: step 1/2.</text>
</comment>
<dbReference type="PRINTS" id="PR00099">
    <property type="entry name" value="CPSGATASE"/>
</dbReference>
<dbReference type="InterPro" id="IPR017926">
    <property type="entry name" value="GATASE"/>
</dbReference>
<evidence type="ECO:0000259" key="11">
    <source>
        <dbReference type="Pfam" id="PF00425"/>
    </source>
</evidence>
<dbReference type="PANTHER" id="PTHR11236">
    <property type="entry name" value="AMINOBENZOATE/ANTHRANILATE SYNTHASE"/>
    <property type="match status" value="1"/>
</dbReference>